<protein>
    <recommendedName>
        <fullName evidence="2">ATP-dependent RNA helicase PRP5/DDX46/KHDC4 KH domain-containing protein</fullName>
    </recommendedName>
</protein>
<feature type="non-terminal residue" evidence="3">
    <location>
        <position position="153"/>
    </location>
</feature>
<sequence length="153" mass="16398">MDRKRKWDQPNADESPQKVPKFEEGGKAATDAAAAAAAIAAKIAAQFAGTGSGGSAPGGSATKDPHDAEFTHDIEINEVRNRYMLTKGSTQQQILQETGASVTTKGIWYPDKSKATEKDPPLYLHISATTEEILKSAIEKVEELINAELSLTE</sequence>
<evidence type="ECO:0000313" key="4">
    <source>
        <dbReference type="Proteomes" id="UP000054248"/>
    </source>
</evidence>
<proteinExistence type="predicted"/>
<feature type="domain" description="ATP-dependent RNA helicase PRP5/DDX46/KHDC4 KH" evidence="2">
    <location>
        <begin position="72"/>
        <end position="148"/>
    </location>
</feature>
<gene>
    <name evidence="3" type="ORF">M407DRAFT_34434</name>
</gene>
<dbReference type="CDD" id="cd22385">
    <property type="entry name" value="KH-I_KHDC4_rpt1"/>
    <property type="match status" value="1"/>
</dbReference>
<dbReference type="InterPro" id="IPR056149">
    <property type="entry name" value="PRP5/DDX46/KHDC4_KH"/>
</dbReference>
<dbReference type="PANTHER" id="PTHR15744">
    <property type="entry name" value="BLOM7"/>
    <property type="match status" value="1"/>
</dbReference>
<evidence type="ECO:0000256" key="1">
    <source>
        <dbReference type="SAM" id="MobiDB-lite"/>
    </source>
</evidence>
<dbReference type="SUPFAM" id="SSF54791">
    <property type="entry name" value="Eukaryotic type KH-domain (KH-domain type I)"/>
    <property type="match status" value="1"/>
</dbReference>
<dbReference type="InterPro" id="IPR047890">
    <property type="entry name" value="KHDC4_KH-I_first"/>
</dbReference>
<dbReference type="Proteomes" id="UP000054248">
    <property type="component" value="Unassembled WGS sequence"/>
</dbReference>
<evidence type="ECO:0000259" key="2">
    <source>
        <dbReference type="Pfam" id="PF23469"/>
    </source>
</evidence>
<dbReference type="PANTHER" id="PTHR15744:SF0">
    <property type="entry name" value="KH HOMOLOGY DOMAIN-CONTAINING PROTEIN 4"/>
    <property type="match status" value="1"/>
</dbReference>
<dbReference type="HOGENOM" id="CLU_040265_2_0_1"/>
<dbReference type="Gene3D" id="3.30.1370.10">
    <property type="entry name" value="K Homology domain, type 1"/>
    <property type="match status" value="1"/>
</dbReference>
<dbReference type="OrthoDB" id="397265at2759"/>
<name>A0A0C3Q0N6_9AGAM</name>
<feature type="region of interest" description="Disordered" evidence="1">
    <location>
        <begin position="1"/>
        <end position="33"/>
    </location>
</feature>
<dbReference type="GO" id="GO:0005634">
    <property type="term" value="C:nucleus"/>
    <property type="evidence" value="ECO:0007669"/>
    <property type="project" value="InterPro"/>
</dbReference>
<dbReference type="InterPro" id="IPR036612">
    <property type="entry name" value="KH_dom_type_1_sf"/>
</dbReference>
<organism evidence="3 4">
    <name type="scientific">Tulasnella calospora MUT 4182</name>
    <dbReference type="NCBI Taxonomy" id="1051891"/>
    <lineage>
        <taxon>Eukaryota</taxon>
        <taxon>Fungi</taxon>
        <taxon>Dikarya</taxon>
        <taxon>Basidiomycota</taxon>
        <taxon>Agaricomycotina</taxon>
        <taxon>Agaricomycetes</taxon>
        <taxon>Cantharellales</taxon>
        <taxon>Tulasnellaceae</taxon>
        <taxon>Tulasnella</taxon>
    </lineage>
</organism>
<dbReference type="Pfam" id="PF23469">
    <property type="entry name" value="KH_12"/>
    <property type="match status" value="1"/>
</dbReference>
<reference evidence="3 4" key="1">
    <citation type="submission" date="2014-04" db="EMBL/GenBank/DDBJ databases">
        <authorList>
            <consortium name="DOE Joint Genome Institute"/>
            <person name="Kuo A."/>
            <person name="Girlanda M."/>
            <person name="Perotto S."/>
            <person name="Kohler A."/>
            <person name="Nagy L.G."/>
            <person name="Floudas D."/>
            <person name="Copeland A."/>
            <person name="Barry K.W."/>
            <person name="Cichocki N."/>
            <person name="Veneault-Fourrey C."/>
            <person name="LaButti K."/>
            <person name="Lindquist E.A."/>
            <person name="Lipzen A."/>
            <person name="Lundell T."/>
            <person name="Morin E."/>
            <person name="Murat C."/>
            <person name="Sun H."/>
            <person name="Tunlid A."/>
            <person name="Henrissat B."/>
            <person name="Grigoriev I.V."/>
            <person name="Hibbett D.S."/>
            <person name="Martin F."/>
            <person name="Nordberg H.P."/>
            <person name="Cantor M.N."/>
            <person name="Hua S.X."/>
        </authorList>
    </citation>
    <scope>NUCLEOTIDE SEQUENCE [LARGE SCALE GENOMIC DNA]</scope>
    <source>
        <strain evidence="3 4">MUT 4182</strain>
    </source>
</reference>
<feature type="region of interest" description="Disordered" evidence="1">
    <location>
        <begin position="48"/>
        <end position="68"/>
    </location>
</feature>
<dbReference type="InterPro" id="IPR031121">
    <property type="entry name" value="RIK/BLOM7"/>
</dbReference>
<dbReference type="AlphaFoldDB" id="A0A0C3Q0N6"/>
<keyword evidence="4" id="KW-1185">Reference proteome</keyword>
<evidence type="ECO:0000313" key="3">
    <source>
        <dbReference type="EMBL" id="KIO15941.1"/>
    </source>
</evidence>
<dbReference type="GO" id="GO:0003723">
    <property type="term" value="F:RNA binding"/>
    <property type="evidence" value="ECO:0007669"/>
    <property type="project" value="InterPro"/>
</dbReference>
<dbReference type="EMBL" id="KN823742">
    <property type="protein sequence ID" value="KIO15941.1"/>
    <property type="molecule type" value="Genomic_DNA"/>
</dbReference>
<accession>A0A0C3Q0N6</accession>
<reference evidence="4" key="2">
    <citation type="submission" date="2015-01" db="EMBL/GenBank/DDBJ databases">
        <title>Evolutionary Origins and Diversification of the Mycorrhizal Mutualists.</title>
        <authorList>
            <consortium name="DOE Joint Genome Institute"/>
            <consortium name="Mycorrhizal Genomics Consortium"/>
            <person name="Kohler A."/>
            <person name="Kuo A."/>
            <person name="Nagy L.G."/>
            <person name="Floudas D."/>
            <person name="Copeland A."/>
            <person name="Barry K.W."/>
            <person name="Cichocki N."/>
            <person name="Veneault-Fourrey C."/>
            <person name="LaButti K."/>
            <person name="Lindquist E.A."/>
            <person name="Lipzen A."/>
            <person name="Lundell T."/>
            <person name="Morin E."/>
            <person name="Murat C."/>
            <person name="Riley R."/>
            <person name="Ohm R."/>
            <person name="Sun H."/>
            <person name="Tunlid A."/>
            <person name="Henrissat B."/>
            <person name="Grigoriev I.V."/>
            <person name="Hibbett D.S."/>
            <person name="Martin F."/>
        </authorList>
    </citation>
    <scope>NUCLEOTIDE SEQUENCE [LARGE SCALE GENOMIC DNA]</scope>
    <source>
        <strain evidence="4">MUT 4182</strain>
    </source>
</reference>